<name>A0ACB9KAQ1_9ASTR</name>
<organism evidence="1 2">
    <name type="scientific">Smallanthus sonchifolius</name>
    <dbReference type="NCBI Taxonomy" id="185202"/>
    <lineage>
        <taxon>Eukaryota</taxon>
        <taxon>Viridiplantae</taxon>
        <taxon>Streptophyta</taxon>
        <taxon>Embryophyta</taxon>
        <taxon>Tracheophyta</taxon>
        <taxon>Spermatophyta</taxon>
        <taxon>Magnoliopsida</taxon>
        <taxon>eudicotyledons</taxon>
        <taxon>Gunneridae</taxon>
        <taxon>Pentapetalae</taxon>
        <taxon>asterids</taxon>
        <taxon>campanulids</taxon>
        <taxon>Asterales</taxon>
        <taxon>Asteraceae</taxon>
        <taxon>Asteroideae</taxon>
        <taxon>Heliantheae alliance</taxon>
        <taxon>Millerieae</taxon>
        <taxon>Smallanthus</taxon>
    </lineage>
</organism>
<reference evidence="1 2" key="2">
    <citation type="journal article" date="2022" name="Mol. Ecol. Resour.">
        <title>The genomes of chicory, endive, great burdock and yacon provide insights into Asteraceae paleo-polyploidization history and plant inulin production.</title>
        <authorList>
            <person name="Fan W."/>
            <person name="Wang S."/>
            <person name="Wang H."/>
            <person name="Wang A."/>
            <person name="Jiang F."/>
            <person name="Liu H."/>
            <person name="Zhao H."/>
            <person name="Xu D."/>
            <person name="Zhang Y."/>
        </authorList>
    </citation>
    <scope>NUCLEOTIDE SEQUENCE [LARGE SCALE GENOMIC DNA]</scope>
    <source>
        <strain evidence="2">cv. Yunnan</strain>
        <tissue evidence="1">Leaves</tissue>
    </source>
</reference>
<dbReference type="Proteomes" id="UP001056120">
    <property type="component" value="Linkage Group LG01"/>
</dbReference>
<gene>
    <name evidence="1" type="ORF">L1987_03438</name>
</gene>
<dbReference type="EMBL" id="CM042018">
    <property type="protein sequence ID" value="KAI3829318.1"/>
    <property type="molecule type" value="Genomic_DNA"/>
</dbReference>
<evidence type="ECO:0000313" key="1">
    <source>
        <dbReference type="EMBL" id="KAI3829318.1"/>
    </source>
</evidence>
<keyword evidence="2" id="KW-1185">Reference proteome</keyword>
<comment type="caution">
    <text evidence="1">The sequence shown here is derived from an EMBL/GenBank/DDBJ whole genome shotgun (WGS) entry which is preliminary data.</text>
</comment>
<protein>
    <submittedName>
        <fullName evidence="1">Uncharacterized protein</fullName>
    </submittedName>
</protein>
<sequence length="560" mass="61862">MVEEHAGNSRFREPTDQISSLITLSHSISVFSSKWNLIRNKLNEILALLPPEIQTSPYSGVIQAIEETTEFTTQLAHKCIDLSYTGKLLMQSDLDIICEKFNTHINSLSQLSSSVCFSPNQDYAIVVSKPGPTSSKDDIKFYINDLFSRLKIGSNEMKKQALICFNSVIQEDDLCLKIAMEIEGFVQVLMEFLSSKELGIQEEALKSLDMICGFDSYKGVLVSIGVVAPLIRVLECGSDLSKNLSTRCLIKCTAESENVWSVSAHGGVTSLLRISASECETGGDLVGLACGVLKNLVGVEEIKRFVVEEGALLIFVNLVKSRNEVSQISSMEFLQAIAFGDQVVAESICNEGGIRVLVHVLDPKSSFSSKSRDASIRVIMSLCSDLTRLNSLMSYGFMDHILHFLQDGDISVVQESALKAAFWLSGISDDFKKAMGEAGFIQVIIKFIAAKPIEVRDLASETLSNLVSIPKNRKRLVENDQNVSLIMQSIDQEGSSNTRKLLLPIIMSLSGCNSGRKKILSSGYLKNIEKLADDQVLDARKILRNLSSNRFVRMVRGFWH</sequence>
<accession>A0ACB9KAQ1</accession>
<proteinExistence type="predicted"/>
<reference evidence="2" key="1">
    <citation type="journal article" date="2022" name="Mol. Ecol. Resour.">
        <title>The genomes of chicory, endive, great burdock and yacon provide insights into Asteraceae palaeo-polyploidization history and plant inulin production.</title>
        <authorList>
            <person name="Fan W."/>
            <person name="Wang S."/>
            <person name="Wang H."/>
            <person name="Wang A."/>
            <person name="Jiang F."/>
            <person name="Liu H."/>
            <person name="Zhao H."/>
            <person name="Xu D."/>
            <person name="Zhang Y."/>
        </authorList>
    </citation>
    <scope>NUCLEOTIDE SEQUENCE [LARGE SCALE GENOMIC DNA]</scope>
    <source>
        <strain evidence="2">cv. Yunnan</strain>
    </source>
</reference>
<evidence type="ECO:0000313" key="2">
    <source>
        <dbReference type="Proteomes" id="UP001056120"/>
    </source>
</evidence>